<evidence type="ECO:0000313" key="4">
    <source>
        <dbReference type="EMBL" id="KKM19075.1"/>
    </source>
</evidence>
<dbReference type="AlphaFoldDB" id="A0A0F9KUU3"/>
<feature type="transmembrane region" description="Helical" evidence="2">
    <location>
        <begin position="55"/>
        <end position="77"/>
    </location>
</feature>
<feature type="compositionally biased region" description="Basic residues" evidence="1">
    <location>
        <begin position="180"/>
        <end position="193"/>
    </location>
</feature>
<sequence length="214" mass="23197">VRLTLGIRILGPFRSILLAVAFQITGIGLGLVFAALVIGVIVAIRPILRSIRLPYFGRVSVILSAVALIFILAMLLSVWLGHAWLRSVAYFPIVVLSLTGEGFARTLSKEGVRSALWRGGATVLLAVLIALIARTPTFGRVLIAYPELLIAQMVSIVAISEYLNWRLLEGLNPMPVNRTRASKRSPGRPKRPKAAAGAPTRELPETPSTRSSEQ</sequence>
<comment type="caution">
    <text evidence="4">The sequence shown here is derived from an EMBL/GenBank/DDBJ whole genome shotgun (WGS) entry which is preliminary data.</text>
</comment>
<gene>
    <name evidence="4" type="ORF">LCGC14_1659330</name>
</gene>
<accession>A0A0F9KUU3</accession>
<keyword evidence="2" id="KW-1133">Transmembrane helix</keyword>
<keyword evidence="2" id="KW-0472">Membrane</keyword>
<protein>
    <recommendedName>
        <fullName evidence="3">7 transmembrane helices usually fused to an inactive transglutaminase domain-containing protein</fullName>
    </recommendedName>
</protein>
<feature type="transmembrane region" description="Helical" evidence="2">
    <location>
        <begin position="83"/>
        <end position="103"/>
    </location>
</feature>
<dbReference type="EMBL" id="LAZR01014074">
    <property type="protein sequence ID" value="KKM19075.1"/>
    <property type="molecule type" value="Genomic_DNA"/>
</dbReference>
<feature type="transmembrane region" description="Helical" evidence="2">
    <location>
        <begin position="20"/>
        <end position="43"/>
    </location>
</feature>
<proteinExistence type="predicted"/>
<evidence type="ECO:0000259" key="3">
    <source>
        <dbReference type="Pfam" id="PF14402"/>
    </source>
</evidence>
<evidence type="ECO:0000256" key="2">
    <source>
        <dbReference type="SAM" id="Phobius"/>
    </source>
</evidence>
<dbReference type="InterPro" id="IPR025840">
    <property type="entry name" value="7TM_transglut"/>
</dbReference>
<name>A0A0F9KUU3_9ZZZZ</name>
<feature type="domain" description="7 transmembrane helices usually fused to an inactive transglutaminase" evidence="3">
    <location>
        <begin position="2"/>
        <end position="169"/>
    </location>
</feature>
<reference evidence="4" key="1">
    <citation type="journal article" date="2015" name="Nature">
        <title>Complex archaea that bridge the gap between prokaryotes and eukaryotes.</title>
        <authorList>
            <person name="Spang A."/>
            <person name="Saw J.H."/>
            <person name="Jorgensen S.L."/>
            <person name="Zaremba-Niedzwiedzka K."/>
            <person name="Martijn J."/>
            <person name="Lind A.E."/>
            <person name="van Eijk R."/>
            <person name="Schleper C."/>
            <person name="Guy L."/>
            <person name="Ettema T.J."/>
        </authorList>
    </citation>
    <scope>NUCLEOTIDE SEQUENCE</scope>
</reference>
<feature type="non-terminal residue" evidence="4">
    <location>
        <position position="1"/>
    </location>
</feature>
<feature type="transmembrane region" description="Helical" evidence="2">
    <location>
        <begin position="115"/>
        <end position="133"/>
    </location>
</feature>
<feature type="region of interest" description="Disordered" evidence="1">
    <location>
        <begin position="177"/>
        <end position="214"/>
    </location>
</feature>
<organism evidence="4">
    <name type="scientific">marine sediment metagenome</name>
    <dbReference type="NCBI Taxonomy" id="412755"/>
    <lineage>
        <taxon>unclassified sequences</taxon>
        <taxon>metagenomes</taxon>
        <taxon>ecological metagenomes</taxon>
    </lineage>
</organism>
<evidence type="ECO:0000256" key="1">
    <source>
        <dbReference type="SAM" id="MobiDB-lite"/>
    </source>
</evidence>
<keyword evidence="2" id="KW-0812">Transmembrane</keyword>
<dbReference type="Pfam" id="PF14402">
    <property type="entry name" value="7TM_transglut"/>
    <property type="match status" value="1"/>
</dbReference>